<dbReference type="Gene3D" id="3.20.20.20">
    <property type="entry name" value="Dihydropteroate synthase-like"/>
    <property type="match status" value="1"/>
</dbReference>
<reference evidence="2" key="1">
    <citation type="journal article" date="2020" name="mSystems">
        <title>Genome- and Community-Level Interaction Insights into Carbon Utilization and Element Cycling Functions of Hydrothermarchaeota in Hydrothermal Sediment.</title>
        <authorList>
            <person name="Zhou Z."/>
            <person name="Liu Y."/>
            <person name="Xu W."/>
            <person name="Pan J."/>
            <person name="Luo Z.H."/>
            <person name="Li M."/>
        </authorList>
    </citation>
    <scope>NUCLEOTIDE SEQUENCE [LARGE SCALE GENOMIC DNA]</scope>
    <source>
        <strain evidence="2">SpSt-16</strain>
    </source>
</reference>
<evidence type="ECO:0000259" key="1">
    <source>
        <dbReference type="Pfam" id="PF03599"/>
    </source>
</evidence>
<dbReference type="InterPro" id="IPR011005">
    <property type="entry name" value="Dihydropteroate_synth-like_sf"/>
</dbReference>
<dbReference type="EMBL" id="DSGT01000009">
    <property type="protein sequence ID" value="HEW53220.1"/>
    <property type="molecule type" value="Genomic_DNA"/>
</dbReference>
<dbReference type="PANTHER" id="PTHR36214:SF5">
    <property type="entry name" value="ACETYL-COA DECARBONYLASE_SYNTHASE COMPLEX SUBUNIT DELTA"/>
    <property type="match status" value="1"/>
</dbReference>
<feature type="domain" description="CO dehydrogenase/acetyl-CoA synthase delta subunit TIM barrel" evidence="1">
    <location>
        <begin position="117"/>
        <end position="366"/>
    </location>
</feature>
<accession>A0A7C2VLS3</accession>
<dbReference type="SUPFAM" id="SSF51717">
    <property type="entry name" value="Dihydropteroate synthetase-like"/>
    <property type="match status" value="1"/>
</dbReference>
<dbReference type="InterPro" id="IPR051069">
    <property type="entry name" value="ACDS_complex_subunit"/>
</dbReference>
<dbReference type="Pfam" id="PF03599">
    <property type="entry name" value="CdhD"/>
    <property type="match status" value="1"/>
</dbReference>
<sequence>MSSKKDAKRDDEKESREQAEILGLLAKLVEALEKGIVELYNVDVTLDEVELRLPQSAASSFPLPIAIIPQKAETAKPEVQAGAAVAKAVELVARRAVELAKLVFEEPKPKFSGRVVEVKFGATKSEGGTRDRTIVLGGHELPPYYYIAGYKPPHMPAFGGDVFDIKIGLPKAVRIVFGDALDNPTEWARLWVDRFGAEAIDVHLISTDPAIKDAPPEAAVKTLDDVLQAVKVPIIAGGSGNPEKDVDLFNKIAGTFPSEGLVLNSLNLDMELEKVCPNIAKTNAVVISFSPMSVEKAEEINRKVYTWIPRERIMLDLNIGGIGYGTEYGFTAMERARLGALLGNELLQHPFNVGAANAWGAREAWITMDPYWGPKEIRGPLWETLTCVICLLAGADYFMILHPLTTKVAKGY</sequence>
<dbReference type="InterPro" id="IPR004486">
    <property type="entry name" value="CO_DH/Ac-CoA_synth_dsu"/>
</dbReference>
<gene>
    <name evidence="2" type="primary">cdhD</name>
    <name evidence="2" type="ORF">ENO77_03540</name>
</gene>
<dbReference type="AlphaFoldDB" id="A0A7C2VLS3"/>
<dbReference type="NCBIfam" id="TIGR00381">
    <property type="entry name" value="cdhD"/>
    <property type="match status" value="1"/>
</dbReference>
<dbReference type="PANTHER" id="PTHR36214">
    <property type="match status" value="1"/>
</dbReference>
<comment type="caution">
    <text evidence="2">The sequence shown here is derived from an EMBL/GenBank/DDBJ whole genome shotgun (WGS) entry which is preliminary data.</text>
</comment>
<protein>
    <submittedName>
        <fullName evidence="2">CO dehydrogenase/acetyl-CoA synthase subunit delta</fullName>
    </submittedName>
</protein>
<proteinExistence type="predicted"/>
<dbReference type="GO" id="GO:0006730">
    <property type="term" value="P:one-carbon metabolic process"/>
    <property type="evidence" value="ECO:0007669"/>
    <property type="project" value="InterPro"/>
</dbReference>
<name>A0A7C2VLS3_9CREN</name>
<dbReference type="InterPro" id="IPR016041">
    <property type="entry name" value="Ac-CoA_synth_d_su_TIM-brl"/>
</dbReference>
<organism evidence="2">
    <name type="scientific">Ignisphaera aggregans</name>
    <dbReference type="NCBI Taxonomy" id="334771"/>
    <lineage>
        <taxon>Archaea</taxon>
        <taxon>Thermoproteota</taxon>
        <taxon>Thermoprotei</taxon>
        <taxon>Desulfurococcales</taxon>
        <taxon>Desulfurococcaceae</taxon>
        <taxon>Ignisphaera</taxon>
    </lineage>
</organism>
<evidence type="ECO:0000313" key="2">
    <source>
        <dbReference type="EMBL" id="HEW53220.1"/>
    </source>
</evidence>